<accession>A0ABU5DI62</accession>
<dbReference type="Proteomes" id="UP001285263">
    <property type="component" value="Unassembled WGS sequence"/>
</dbReference>
<dbReference type="EMBL" id="JAXCLA010000005">
    <property type="protein sequence ID" value="MDY0745967.1"/>
    <property type="molecule type" value="Genomic_DNA"/>
</dbReference>
<keyword evidence="3" id="KW-1185">Reference proteome</keyword>
<protein>
    <submittedName>
        <fullName evidence="2">Type VI secretion system tube protein Hcp</fullName>
    </submittedName>
</protein>
<sequence>MSSFSRLYLKLTAGGAEVPGEATDADYLGQIVLSSMKWNIARAKETEGRDRGRPEPGELDFSKLMDKSSTPMMEHMKVAKELVAVLTLDSHTDSKIKLLITLTGARLTGFKIDASDSEKSGEIKEDWSLTYSKLTLQYTSELGTTKTSNHERTVDMAGRDDVQALLDKFKALKSEQLIQVKGDLQSAYNKAEKIPVNAEKPKVKGE</sequence>
<evidence type="ECO:0000313" key="2">
    <source>
        <dbReference type="EMBL" id="MDY0745967.1"/>
    </source>
</evidence>
<dbReference type="Gene3D" id="2.30.110.20">
    <property type="entry name" value="Hcp1-like"/>
    <property type="match status" value="1"/>
</dbReference>
<dbReference type="InterPro" id="IPR008514">
    <property type="entry name" value="T6SS_Hcp"/>
</dbReference>
<dbReference type="RefSeq" id="WP_320423870.1">
    <property type="nucleotide sequence ID" value="NZ_JAXCLA010000005.1"/>
</dbReference>
<name>A0ABU5DI62_9BURK</name>
<evidence type="ECO:0000313" key="3">
    <source>
        <dbReference type="Proteomes" id="UP001285263"/>
    </source>
</evidence>
<comment type="caution">
    <text evidence="2">The sequence shown here is derived from an EMBL/GenBank/DDBJ whole genome shotgun (WGS) entry which is preliminary data.</text>
</comment>
<dbReference type="InterPro" id="IPR036624">
    <property type="entry name" value="Hcp1-lik_sf"/>
</dbReference>
<reference evidence="2 3" key="1">
    <citation type="submission" date="2023-11" db="EMBL/GenBank/DDBJ databases">
        <title>Paucibacter sp. nov., isolated from fresh soil in Korea.</title>
        <authorList>
            <person name="Le N.T.T."/>
        </authorList>
    </citation>
    <scope>NUCLEOTIDE SEQUENCE [LARGE SCALE GENOMIC DNA]</scope>
    <source>
        <strain evidence="2 3">R3-3</strain>
    </source>
</reference>
<dbReference type="Pfam" id="PF05638">
    <property type="entry name" value="T6SS_HCP"/>
    <property type="match status" value="1"/>
</dbReference>
<dbReference type="SUPFAM" id="SSF141452">
    <property type="entry name" value="Hcp1-like"/>
    <property type="match status" value="1"/>
</dbReference>
<evidence type="ECO:0000256" key="1">
    <source>
        <dbReference type="SAM" id="MobiDB-lite"/>
    </source>
</evidence>
<proteinExistence type="predicted"/>
<gene>
    <name evidence="2" type="ORF">SNE35_15710</name>
</gene>
<feature type="region of interest" description="Disordered" evidence="1">
    <location>
        <begin position="44"/>
        <end position="63"/>
    </location>
</feature>
<organism evidence="2 3">
    <name type="scientific">Roseateles agri</name>
    <dbReference type="NCBI Taxonomy" id="3098619"/>
    <lineage>
        <taxon>Bacteria</taxon>
        <taxon>Pseudomonadati</taxon>
        <taxon>Pseudomonadota</taxon>
        <taxon>Betaproteobacteria</taxon>
        <taxon>Burkholderiales</taxon>
        <taxon>Sphaerotilaceae</taxon>
        <taxon>Roseateles</taxon>
    </lineage>
</organism>